<evidence type="ECO:0000313" key="3">
    <source>
        <dbReference type="Proteomes" id="UP001164286"/>
    </source>
</evidence>
<dbReference type="GeneID" id="77732246"/>
<name>A0AA38H7R5_9TREE</name>
<accession>A0AA38H7R5</accession>
<comment type="caution">
    <text evidence="2">The sequence shown here is derived from an EMBL/GenBank/DDBJ whole genome shotgun (WGS) entry which is preliminary data.</text>
</comment>
<dbReference type="SUPFAM" id="SSF55811">
    <property type="entry name" value="Nudix"/>
    <property type="match status" value="1"/>
</dbReference>
<gene>
    <name evidence="2" type="ORF">MKK02DRAFT_44679</name>
</gene>
<evidence type="ECO:0000313" key="2">
    <source>
        <dbReference type="EMBL" id="KAI9635980.1"/>
    </source>
</evidence>
<dbReference type="InterPro" id="IPR015797">
    <property type="entry name" value="NUDIX_hydrolase-like_dom_sf"/>
</dbReference>
<dbReference type="AlphaFoldDB" id="A0AA38H7R5"/>
<protein>
    <recommendedName>
        <fullName evidence="1">Nudix hydrolase domain-containing protein</fullName>
    </recommendedName>
</protein>
<sequence>MSDSLYKASLLDLLLEVDPHPHNADPSIHPVTKQRLIPFHLVQADYHLSPPIKPMGRINPDVLLEMIAFEANRHFPVFTFFPRLSAKEVVPQAVRCVAFDPDLVKAGRKALAMAMEALVWFMRGRGSMKKRAFDREDIFSVFADPRSTAFADLQGEMAVWDNVGLTIFRGSTYCFDTCWIGATMIVYEGEGRDMKVWVQKRSAHTSYGGMLDTTVGGAVETERTAWEGMAKEAEEEANLSESIMKEYARFVGTLNFQLDPKTVPKPLVHLCFDLRRPEPSFSDYAATQPQICDDEVDCFIPMSIPEIQESLQQRKFQQSAVPDLIFFLFRHGFITRENEPQIDEIMARCQREHHVAFPHRLTEIDRVWQ</sequence>
<reference evidence="2" key="1">
    <citation type="journal article" date="2022" name="G3 (Bethesda)">
        <title>High quality genome of the basidiomycete yeast Dioszegia hungarica PDD-24b-2 isolated from cloud water.</title>
        <authorList>
            <person name="Jarrige D."/>
            <person name="Haridas S."/>
            <person name="Bleykasten-Grosshans C."/>
            <person name="Joly M."/>
            <person name="Nadalig T."/>
            <person name="Sancelme M."/>
            <person name="Vuilleumier S."/>
            <person name="Grigoriev I.V."/>
            <person name="Amato P."/>
            <person name="Bringel F."/>
        </authorList>
    </citation>
    <scope>NUCLEOTIDE SEQUENCE</scope>
    <source>
        <strain evidence="2">PDD-24b-2</strain>
    </source>
</reference>
<dbReference type="Gene3D" id="3.90.79.10">
    <property type="entry name" value="Nucleoside Triphosphate Pyrophosphohydrolase"/>
    <property type="match status" value="1"/>
</dbReference>
<dbReference type="Proteomes" id="UP001164286">
    <property type="component" value="Unassembled WGS sequence"/>
</dbReference>
<feature type="domain" description="Nudix hydrolase" evidence="1">
    <location>
        <begin position="181"/>
        <end position="273"/>
    </location>
</feature>
<evidence type="ECO:0000259" key="1">
    <source>
        <dbReference type="Pfam" id="PF00293"/>
    </source>
</evidence>
<dbReference type="Pfam" id="PF00293">
    <property type="entry name" value="NUDIX"/>
    <property type="match status" value="1"/>
</dbReference>
<dbReference type="InterPro" id="IPR000086">
    <property type="entry name" value="NUDIX_hydrolase_dom"/>
</dbReference>
<proteinExistence type="predicted"/>
<keyword evidence="3" id="KW-1185">Reference proteome</keyword>
<dbReference type="EMBL" id="JAKWFO010000005">
    <property type="protein sequence ID" value="KAI9635980.1"/>
    <property type="molecule type" value="Genomic_DNA"/>
</dbReference>
<organism evidence="2 3">
    <name type="scientific">Dioszegia hungarica</name>
    <dbReference type="NCBI Taxonomy" id="4972"/>
    <lineage>
        <taxon>Eukaryota</taxon>
        <taxon>Fungi</taxon>
        <taxon>Dikarya</taxon>
        <taxon>Basidiomycota</taxon>
        <taxon>Agaricomycotina</taxon>
        <taxon>Tremellomycetes</taxon>
        <taxon>Tremellales</taxon>
        <taxon>Bulleribasidiaceae</taxon>
        <taxon>Dioszegia</taxon>
    </lineage>
</organism>
<dbReference type="RefSeq" id="XP_052945757.1">
    <property type="nucleotide sequence ID" value="XM_053093041.1"/>
</dbReference>